<comment type="similarity">
    <text evidence="3">Belongs to the ATPase B chain family.</text>
</comment>
<dbReference type="EMBL" id="UINC01034231">
    <property type="protein sequence ID" value="SVB24758.1"/>
    <property type="molecule type" value="Genomic_DNA"/>
</dbReference>
<evidence type="ECO:0000256" key="11">
    <source>
        <dbReference type="ARBA" id="ARBA00025198"/>
    </source>
</evidence>
<organism evidence="14">
    <name type="scientific">marine metagenome</name>
    <dbReference type="NCBI Taxonomy" id="408172"/>
    <lineage>
        <taxon>unclassified sequences</taxon>
        <taxon>metagenomes</taxon>
        <taxon>ecological metagenomes</taxon>
    </lineage>
</organism>
<evidence type="ECO:0000256" key="4">
    <source>
        <dbReference type="ARBA" id="ARBA00022448"/>
    </source>
</evidence>
<gene>
    <name evidence="14" type="ORF">METZ01_LOCUS177612</name>
</gene>
<evidence type="ECO:0000256" key="6">
    <source>
        <dbReference type="ARBA" id="ARBA00022692"/>
    </source>
</evidence>
<evidence type="ECO:0000256" key="2">
    <source>
        <dbReference type="ARBA" id="ARBA00004308"/>
    </source>
</evidence>
<comment type="subcellular location">
    <subcellularLocation>
        <location evidence="2">Endomembrane system</location>
    </subcellularLocation>
    <subcellularLocation>
        <location evidence="1">Membrane</location>
        <topology evidence="1">Single-pass membrane protein</topology>
    </subcellularLocation>
</comment>
<protein>
    <recommendedName>
        <fullName evidence="15">ATP synthase YMF19-like N-terminal domain-containing protein</fullName>
    </recommendedName>
</protein>
<feature type="coiled-coil region" evidence="12">
    <location>
        <begin position="62"/>
        <end position="147"/>
    </location>
</feature>
<keyword evidence="8 13" id="KW-1133">Transmembrane helix</keyword>
<keyword evidence="12" id="KW-0175">Coiled coil</keyword>
<reference evidence="14" key="1">
    <citation type="submission" date="2018-05" db="EMBL/GenBank/DDBJ databases">
        <authorList>
            <person name="Lanie J.A."/>
            <person name="Ng W.-L."/>
            <person name="Kazmierczak K.M."/>
            <person name="Andrzejewski T.M."/>
            <person name="Davidsen T.M."/>
            <person name="Wayne K.J."/>
            <person name="Tettelin H."/>
            <person name="Glass J.I."/>
            <person name="Rusch D."/>
            <person name="Podicherti R."/>
            <person name="Tsui H.-C.T."/>
            <person name="Winkler M.E."/>
        </authorList>
    </citation>
    <scope>NUCLEOTIDE SEQUENCE</scope>
</reference>
<evidence type="ECO:0000256" key="9">
    <source>
        <dbReference type="ARBA" id="ARBA00023065"/>
    </source>
</evidence>
<dbReference type="GO" id="GO:0015986">
    <property type="term" value="P:proton motive force-driven ATP synthesis"/>
    <property type="evidence" value="ECO:0007669"/>
    <property type="project" value="InterPro"/>
</dbReference>
<dbReference type="AlphaFoldDB" id="A0A382CEZ0"/>
<keyword evidence="7" id="KW-0375">Hydrogen ion transport</keyword>
<evidence type="ECO:0000256" key="3">
    <source>
        <dbReference type="ARBA" id="ARBA00005513"/>
    </source>
</evidence>
<dbReference type="CDD" id="cd06503">
    <property type="entry name" value="ATP-synt_Fo_b"/>
    <property type="match status" value="1"/>
</dbReference>
<accession>A0A382CEZ0</accession>
<feature type="transmembrane region" description="Helical" evidence="13">
    <location>
        <begin position="39"/>
        <end position="58"/>
    </location>
</feature>
<dbReference type="GO" id="GO:0045259">
    <property type="term" value="C:proton-transporting ATP synthase complex"/>
    <property type="evidence" value="ECO:0007669"/>
    <property type="project" value="UniProtKB-KW"/>
</dbReference>
<keyword evidence="10 13" id="KW-0472">Membrane</keyword>
<evidence type="ECO:0000256" key="10">
    <source>
        <dbReference type="ARBA" id="ARBA00023136"/>
    </source>
</evidence>
<dbReference type="InterPro" id="IPR050059">
    <property type="entry name" value="ATP_synthase_B_chain"/>
</dbReference>
<evidence type="ECO:0000256" key="7">
    <source>
        <dbReference type="ARBA" id="ARBA00022781"/>
    </source>
</evidence>
<evidence type="ECO:0000256" key="12">
    <source>
        <dbReference type="SAM" id="Coils"/>
    </source>
</evidence>
<dbReference type="Pfam" id="PF00430">
    <property type="entry name" value="ATP-synt_B"/>
    <property type="match status" value="1"/>
</dbReference>
<evidence type="ECO:0000256" key="5">
    <source>
        <dbReference type="ARBA" id="ARBA00022547"/>
    </source>
</evidence>
<keyword evidence="4" id="KW-0813">Transport</keyword>
<dbReference type="GO" id="GO:0012505">
    <property type="term" value="C:endomembrane system"/>
    <property type="evidence" value="ECO:0007669"/>
    <property type="project" value="UniProtKB-SubCell"/>
</dbReference>
<evidence type="ECO:0000256" key="13">
    <source>
        <dbReference type="SAM" id="Phobius"/>
    </source>
</evidence>
<name>A0A382CEZ0_9ZZZZ</name>
<evidence type="ECO:0000256" key="8">
    <source>
        <dbReference type="ARBA" id="ARBA00022989"/>
    </source>
</evidence>
<keyword evidence="5" id="KW-0138">CF(0)</keyword>
<dbReference type="HAMAP" id="MF_01398">
    <property type="entry name" value="ATP_synth_b_bprime"/>
    <property type="match status" value="1"/>
</dbReference>
<dbReference type="InterPro" id="IPR002146">
    <property type="entry name" value="ATP_synth_b/b'su_bac/chlpt"/>
</dbReference>
<dbReference type="PANTHER" id="PTHR33445:SF1">
    <property type="entry name" value="ATP SYNTHASE SUBUNIT B"/>
    <property type="match status" value="1"/>
</dbReference>
<evidence type="ECO:0000313" key="14">
    <source>
        <dbReference type="EMBL" id="SVB24758.1"/>
    </source>
</evidence>
<comment type="function">
    <text evidence="11">F(1)F(0) ATP synthase produces ATP from ADP in the presence of a proton or sodium gradient. F-type ATPases consist of two structural domains, F(1) containing the extramembraneous catalytic core and F(0) containing the membrane proton channel, linked together by a central stalk and a peripheral stalk. During catalysis, ATP synthesis in the catalytic domain of F(1) is coupled via a rotary mechanism of the central stalk subunits to proton translocation.</text>
</comment>
<evidence type="ECO:0008006" key="15">
    <source>
        <dbReference type="Google" id="ProtNLM"/>
    </source>
</evidence>
<evidence type="ECO:0000256" key="1">
    <source>
        <dbReference type="ARBA" id="ARBA00004167"/>
    </source>
</evidence>
<sequence length="182" mass="20917">MKQLFKIALLTAVSSSVFAEDQQSAGLPQMDISTFPSQIFWLIVTFSILYVFMWKFVIPKLRITIEERRDKISNDINEAEKLKSEAEEILNKYKSKMTSSNQDAVKIIAEAKKQSDEYTEKVKRDNKSKVNAMIEESNIKIAEQEKKSKSEIEKATLETIKSISEKFIDKLPSDSDIIKKLN</sequence>
<dbReference type="Gene3D" id="6.10.250.1580">
    <property type="match status" value="1"/>
</dbReference>
<proteinExistence type="inferred from homology"/>
<keyword evidence="9" id="KW-0406">Ion transport</keyword>
<keyword evidence="6 13" id="KW-0812">Transmembrane</keyword>
<dbReference type="GO" id="GO:0046961">
    <property type="term" value="F:proton-transporting ATPase activity, rotational mechanism"/>
    <property type="evidence" value="ECO:0007669"/>
    <property type="project" value="TreeGrafter"/>
</dbReference>
<dbReference type="PANTHER" id="PTHR33445">
    <property type="entry name" value="ATP SYNTHASE SUBUNIT B', CHLOROPLASTIC"/>
    <property type="match status" value="1"/>
</dbReference>